<feature type="compositionally biased region" description="Basic and acidic residues" evidence="1">
    <location>
        <begin position="43"/>
        <end position="83"/>
    </location>
</feature>
<reference evidence="3" key="1">
    <citation type="submission" date="2018-09" db="EMBL/GenBank/DDBJ databases">
        <authorList>
            <person name="Livingstone P.G."/>
            <person name="Whitworth D.E."/>
        </authorList>
    </citation>
    <scope>NUCLEOTIDE SEQUENCE [LARGE SCALE GENOMIC DNA]</scope>
    <source>
        <strain evidence="3">CA054A</strain>
    </source>
</reference>
<dbReference type="Proteomes" id="UP000268094">
    <property type="component" value="Unassembled WGS sequence"/>
</dbReference>
<name>A0A3A8IMJ8_9BACT</name>
<comment type="caution">
    <text evidence="2">The sequence shown here is derived from an EMBL/GenBank/DDBJ whole genome shotgun (WGS) entry which is preliminary data.</text>
</comment>
<feature type="compositionally biased region" description="Basic and acidic residues" evidence="1">
    <location>
        <begin position="136"/>
        <end position="148"/>
    </location>
</feature>
<dbReference type="RefSeq" id="WP_120542908.1">
    <property type="nucleotide sequence ID" value="NZ_RAVZ01000174.1"/>
</dbReference>
<evidence type="ECO:0000313" key="3">
    <source>
        <dbReference type="Proteomes" id="UP000268094"/>
    </source>
</evidence>
<dbReference type="OrthoDB" id="5525145at2"/>
<protein>
    <submittedName>
        <fullName evidence="2">Uncharacterized protein</fullName>
    </submittedName>
</protein>
<keyword evidence="3" id="KW-1185">Reference proteome</keyword>
<gene>
    <name evidence="2" type="ORF">D7V88_23625</name>
</gene>
<feature type="region of interest" description="Disordered" evidence="1">
    <location>
        <begin position="1"/>
        <end position="148"/>
    </location>
</feature>
<proteinExistence type="predicted"/>
<dbReference type="EMBL" id="RAVZ01000174">
    <property type="protein sequence ID" value="RKG83686.1"/>
    <property type="molecule type" value="Genomic_DNA"/>
</dbReference>
<evidence type="ECO:0000256" key="1">
    <source>
        <dbReference type="SAM" id="MobiDB-lite"/>
    </source>
</evidence>
<organism evidence="2 3">
    <name type="scientific">Corallococcus terminator</name>
    <dbReference type="NCBI Taxonomy" id="2316733"/>
    <lineage>
        <taxon>Bacteria</taxon>
        <taxon>Pseudomonadati</taxon>
        <taxon>Myxococcota</taxon>
        <taxon>Myxococcia</taxon>
        <taxon>Myxococcales</taxon>
        <taxon>Cystobacterineae</taxon>
        <taxon>Myxococcaceae</taxon>
        <taxon>Corallococcus</taxon>
    </lineage>
</organism>
<evidence type="ECO:0000313" key="2">
    <source>
        <dbReference type="EMBL" id="RKG83686.1"/>
    </source>
</evidence>
<accession>A0A3A8IMJ8</accession>
<dbReference type="AlphaFoldDB" id="A0A3A8IMJ8"/>
<sequence length="148" mass="16255">MADNNKRQTPPQPAEDFYGRPTGAPQDDASAPREGQGSSSSSPRDEEADRKAHPRPDVDDDERTPHRELTEADEKGVRPREASDDTDDGDLTPRDASGLHPYDPRERAPGASLDELPDGDGPRSDAGTNPLSDVYRYGHPDRSPDRER</sequence>